<dbReference type="InterPro" id="IPR051320">
    <property type="entry name" value="Viral_Replic_Matur_Polypro"/>
</dbReference>
<dbReference type="SUPFAM" id="SSF56672">
    <property type="entry name" value="DNA/RNA polymerases"/>
    <property type="match status" value="1"/>
</dbReference>
<gene>
    <name evidence="5" type="primary">LOC112550595</name>
</gene>
<dbReference type="PANTHER" id="PTHR33064">
    <property type="entry name" value="POL PROTEIN"/>
    <property type="match status" value="1"/>
</dbReference>
<dbReference type="Gene3D" id="3.30.70.270">
    <property type="match status" value="2"/>
</dbReference>
<dbReference type="AlphaFoldDB" id="A0A3Q0GRB4"/>
<keyword evidence="4" id="KW-1185">Reference proteome</keyword>
<dbReference type="EC" id="3.1.26.4" evidence="2"/>
<dbReference type="InterPro" id="IPR043502">
    <property type="entry name" value="DNA/RNA_pol_sf"/>
</dbReference>
<dbReference type="STRING" id="38654.A0A3Q0GRB4"/>
<dbReference type="Pfam" id="PF00078">
    <property type="entry name" value="RVT_1"/>
    <property type="match status" value="1"/>
</dbReference>
<reference evidence="5" key="1">
    <citation type="submission" date="2025-08" db="UniProtKB">
        <authorList>
            <consortium name="RefSeq"/>
        </authorList>
    </citation>
    <scope>IDENTIFICATION</scope>
</reference>
<evidence type="ECO:0000313" key="4">
    <source>
        <dbReference type="Proteomes" id="UP000189705"/>
    </source>
</evidence>
<dbReference type="PANTHER" id="PTHR33064:SF29">
    <property type="entry name" value="PEPTIDASE A2 DOMAIN-CONTAINING PROTEIN-RELATED"/>
    <property type="match status" value="1"/>
</dbReference>
<feature type="domain" description="Reverse transcriptase" evidence="3">
    <location>
        <begin position="1"/>
        <end position="104"/>
    </location>
</feature>
<accession>A0A3Q0GRB4</accession>
<dbReference type="GO" id="GO:0004523">
    <property type="term" value="F:RNA-DNA hybrid ribonuclease activity"/>
    <property type="evidence" value="ECO:0007669"/>
    <property type="project" value="UniProtKB-EC"/>
</dbReference>
<dbReference type="KEGG" id="asn:112550595"/>
<name>A0A3Q0GRB4_ALLSI</name>
<dbReference type="InterPro" id="IPR000477">
    <property type="entry name" value="RT_dom"/>
</dbReference>
<dbReference type="RefSeq" id="XP_025062316.1">
    <property type="nucleotide sequence ID" value="XM_025206531.1"/>
</dbReference>
<dbReference type="InParanoid" id="A0A3Q0GRB4"/>
<proteinExistence type="inferred from homology"/>
<comment type="similarity">
    <text evidence="1">Belongs to the beta type-B retroviral polymerase family. HERV class-II K(HML-2) pol subfamily.</text>
</comment>
<dbReference type="PROSITE" id="PS50878">
    <property type="entry name" value="RT_POL"/>
    <property type="match status" value="1"/>
</dbReference>
<organism evidence="4 5">
    <name type="scientific">Alligator sinensis</name>
    <name type="common">Chinese alligator</name>
    <dbReference type="NCBI Taxonomy" id="38654"/>
    <lineage>
        <taxon>Eukaryota</taxon>
        <taxon>Metazoa</taxon>
        <taxon>Chordata</taxon>
        <taxon>Craniata</taxon>
        <taxon>Vertebrata</taxon>
        <taxon>Euteleostomi</taxon>
        <taxon>Archelosauria</taxon>
        <taxon>Archosauria</taxon>
        <taxon>Crocodylia</taxon>
        <taxon>Alligatoridae</taxon>
        <taxon>Alligatorinae</taxon>
        <taxon>Alligator</taxon>
    </lineage>
</organism>
<evidence type="ECO:0000256" key="2">
    <source>
        <dbReference type="ARBA" id="ARBA00012180"/>
    </source>
</evidence>
<evidence type="ECO:0000256" key="1">
    <source>
        <dbReference type="ARBA" id="ARBA00010879"/>
    </source>
</evidence>
<evidence type="ECO:0000313" key="5">
    <source>
        <dbReference type="RefSeq" id="XP_025062316.1"/>
    </source>
</evidence>
<dbReference type="GeneID" id="112550595"/>
<protein>
    <recommendedName>
        <fullName evidence="2">ribonuclease H</fullName>
        <ecNumber evidence="2">3.1.26.4</ecNumber>
    </recommendedName>
</protein>
<sequence length="287" mass="32519">MCIDGIMYRWTVCPQGYRNAPSLATGAMNNTLKKFQALHSLPPQKELKIWSYVDDVAIMGRDSTVVAGVINQLVAHFQSEGWTINKKKSCLNPVDDITFLGTRYIGSIHHGISHEGPDIDPLKTFHPVTKRHFQQLLGHLNWYRHYVEPSDLALLTKLQRQIRDKSQKSTPWTEKDQQNLLHLLTTVKDTQLHAIDLSESLTVTLGFTTNHVWAVVHNTHDELVYMAHKTLQAAQHRYGTIKKILLAKQLVEPLARGHGTLHAPGATLLPLLDAERIDPHFQGEFKT</sequence>
<evidence type="ECO:0000259" key="3">
    <source>
        <dbReference type="PROSITE" id="PS50878"/>
    </source>
</evidence>
<dbReference type="Proteomes" id="UP000189705">
    <property type="component" value="Unplaced"/>
</dbReference>
<dbReference type="InterPro" id="IPR043128">
    <property type="entry name" value="Rev_trsase/Diguanyl_cyclase"/>
</dbReference>